<dbReference type="Gene3D" id="1.10.1650.10">
    <property type="match status" value="1"/>
</dbReference>
<keyword evidence="8" id="KW-1185">Reference proteome</keyword>
<dbReference type="SUPFAM" id="SSF48140">
    <property type="entry name" value="Ribosomal protein L19 (L19e)"/>
    <property type="match status" value="1"/>
</dbReference>
<dbReference type="GO" id="GO:0003723">
    <property type="term" value="F:RNA binding"/>
    <property type="evidence" value="ECO:0007669"/>
    <property type="project" value="InterPro"/>
</dbReference>
<dbReference type="EMBL" id="JAODUP010000311">
    <property type="protein sequence ID" value="KAK2153013.1"/>
    <property type="molecule type" value="Genomic_DNA"/>
</dbReference>
<dbReference type="PROSITE" id="PS00526">
    <property type="entry name" value="RIBOSOMAL_L19E"/>
    <property type="match status" value="1"/>
</dbReference>
<dbReference type="HAMAP" id="MF_01475">
    <property type="entry name" value="Ribosomal_eL19"/>
    <property type="match status" value="1"/>
</dbReference>
<dbReference type="Pfam" id="PF01280">
    <property type="entry name" value="Ribosomal_L19e"/>
    <property type="match status" value="1"/>
</dbReference>
<evidence type="ECO:0000256" key="3">
    <source>
        <dbReference type="ARBA" id="ARBA00023274"/>
    </source>
</evidence>
<dbReference type="InterPro" id="IPR035970">
    <property type="entry name" value="60S_ribosomal_eL19_sf"/>
</dbReference>
<accession>A0AAD9JHZ7</accession>
<reference evidence="7" key="1">
    <citation type="journal article" date="2023" name="Mol. Biol. Evol.">
        <title>Third-Generation Sequencing Reveals the Adaptive Role of the Epigenome in Three Deep-Sea Polychaetes.</title>
        <authorList>
            <person name="Perez M."/>
            <person name="Aroh O."/>
            <person name="Sun Y."/>
            <person name="Lan Y."/>
            <person name="Juniper S.K."/>
            <person name="Young C.R."/>
            <person name="Angers B."/>
            <person name="Qian P.Y."/>
        </authorList>
    </citation>
    <scope>NUCLEOTIDE SEQUENCE</scope>
    <source>
        <strain evidence="7">P08H-3</strain>
    </source>
</reference>
<dbReference type="InterPro" id="IPR023638">
    <property type="entry name" value="Ribosomal_eL19_CS"/>
</dbReference>
<evidence type="ECO:0000256" key="4">
    <source>
        <dbReference type="RuleBase" id="RU000574"/>
    </source>
</evidence>
<dbReference type="InterPro" id="IPR000196">
    <property type="entry name" value="Ribosomal_eL19_dom"/>
</dbReference>
<dbReference type="InterPro" id="IPR057260">
    <property type="entry name" value="Ribosomal_L19e_C"/>
</dbReference>
<dbReference type="SMART" id="SM01416">
    <property type="entry name" value="Ribosomal_L19e"/>
    <property type="match status" value="1"/>
</dbReference>
<evidence type="ECO:0000313" key="8">
    <source>
        <dbReference type="Proteomes" id="UP001208570"/>
    </source>
</evidence>
<dbReference type="FunFam" id="1.10.1650.10:FF:000001">
    <property type="entry name" value="Ribosomal protein L19"/>
    <property type="match status" value="1"/>
</dbReference>
<dbReference type="Proteomes" id="UP001208570">
    <property type="component" value="Unassembled WGS sequence"/>
</dbReference>
<dbReference type="GO" id="GO:0006412">
    <property type="term" value="P:translation"/>
    <property type="evidence" value="ECO:0007669"/>
    <property type="project" value="InterPro"/>
</dbReference>
<feature type="region of interest" description="Disordered" evidence="5">
    <location>
        <begin position="60"/>
        <end position="87"/>
    </location>
</feature>
<keyword evidence="3 4" id="KW-0687">Ribonucleoprotein</keyword>
<proteinExistence type="inferred from homology"/>
<evidence type="ECO:0000259" key="6">
    <source>
        <dbReference type="SMART" id="SM01416"/>
    </source>
</evidence>
<dbReference type="InterPro" id="IPR057259">
    <property type="entry name" value="Ribosomal_L19e"/>
</dbReference>
<feature type="compositionally biased region" description="Basic residues" evidence="5">
    <location>
        <begin position="71"/>
        <end position="85"/>
    </location>
</feature>
<dbReference type="FunFam" id="1.10.1200.240:FF:000001">
    <property type="entry name" value="Ribosomal protein L19"/>
    <property type="match status" value="1"/>
</dbReference>
<organism evidence="7 8">
    <name type="scientific">Paralvinella palmiformis</name>
    <dbReference type="NCBI Taxonomy" id="53620"/>
    <lineage>
        <taxon>Eukaryota</taxon>
        <taxon>Metazoa</taxon>
        <taxon>Spiralia</taxon>
        <taxon>Lophotrochozoa</taxon>
        <taxon>Annelida</taxon>
        <taxon>Polychaeta</taxon>
        <taxon>Sedentaria</taxon>
        <taxon>Canalipalpata</taxon>
        <taxon>Terebellida</taxon>
        <taxon>Terebelliformia</taxon>
        <taxon>Alvinellidae</taxon>
        <taxon>Paralvinella</taxon>
    </lineage>
</organism>
<dbReference type="InterPro" id="IPR039547">
    <property type="entry name" value="Ribosomal_eL19"/>
</dbReference>
<evidence type="ECO:0000256" key="1">
    <source>
        <dbReference type="ARBA" id="ARBA00011082"/>
    </source>
</evidence>
<dbReference type="PANTHER" id="PTHR10722">
    <property type="entry name" value="60S RIBOSOMAL PROTEIN L19"/>
    <property type="match status" value="1"/>
</dbReference>
<dbReference type="GO" id="GO:0003735">
    <property type="term" value="F:structural constituent of ribosome"/>
    <property type="evidence" value="ECO:0007669"/>
    <property type="project" value="InterPro"/>
</dbReference>
<feature type="compositionally biased region" description="Basic and acidic residues" evidence="5">
    <location>
        <begin position="159"/>
        <end position="199"/>
    </location>
</feature>
<dbReference type="Gene3D" id="1.10.1200.240">
    <property type="match status" value="1"/>
</dbReference>
<dbReference type="AlphaFoldDB" id="A0AAD9JHZ7"/>
<name>A0AAD9JHZ7_9ANNE</name>
<dbReference type="InterPro" id="IPR015972">
    <property type="entry name" value="Ribosomal_eL19_dom1"/>
</dbReference>
<gene>
    <name evidence="7" type="ORF">LSH36_311g03070</name>
</gene>
<comment type="similarity">
    <text evidence="1 4">Belongs to the eukaryotic ribosomal protein eL19 family.</text>
</comment>
<comment type="caution">
    <text evidence="7">The sequence shown here is derived from an EMBL/GenBank/DDBJ whole genome shotgun (WGS) entry which is preliminary data.</text>
</comment>
<sequence>MSTLRLQKRLAASVLKCGRNKIWLDPNETNEIANANSRQNIRKYIKNGLIIRKPVAVHSRARVRKNTEARRKGRHMGRGKRKGTRNARMPQKIIWMRRMRVLRRLLKRYRESKKIDRHLYHLLYMKCKGNVFRNKRVLMEHIHKEKARKARMKMLSDQAEARRQKVREARRRREERVAQKKQELLKSFAKEDEAQANKK</sequence>
<dbReference type="Pfam" id="PF25476">
    <property type="entry name" value="Ribosomal_L19e_C"/>
    <property type="match status" value="1"/>
</dbReference>
<evidence type="ECO:0000313" key="7">
    <source>
        <dbReference type="EMBL" id="KAK2153013.1"/>
    </source>
</evidence>
<protein>
    <recommendedName>
        <fullName evidence="4">Ribosomal protein L19</fullName>
    </recommendedName>
</protein>
<dbReference type="NCBIfam" id="NF006343">
    <property type="entry name" value="PRK08570.1"/>
    <property type="match status" value="1"/>
</dbReference>
<dbReference type="InterPro" id="IPR033935">
    <property type="entry name" value="Ribosomal_eL19_euk"/>
</dbReference>
<dbReference type="CDD" id="cd01417">
    <property type="entry name" value="Ribosomal_L19e_E"/>
    <property type="match status" value="1"/>
</dbReference>
<feature type="region of interest" description="Disordered" evidence="5">
    <location>
        <begin position="155"/>
        <end position="199"/>
    </location>
</feature>
<feature type="domain" description="Large ribosomal subunit protein eL19" evidence="6">
    <location>
        <begin position="3"/>
        <end position="146"/>
    </location>
</feature>
<keyword evidence="2 4" id="KW-0689">Ribosomal protein</keyword>
<dbReference type="GO" id="GO:0022625">
    <property type="term" value="C:cytosolic large ribosomal subunit"/>
    <property type="evidence" value="ECO:0007669"/>
    <property type="project" value="InterPro"/>
</dbReference>
<evidence type="ECO:0000256" key="2">
    <source>
        <dbReference type="ARBA" id="ARBA00022980"/>
    </source>
</evidence>
<evidence type="ECO:0000256" key="5">
    <source>
        <dbReference type="SAM" id="MobiDB-lite"/>
    </source>
</evidence>